<name>A0A2V2ZQ46_9BACI</name>
<dbReference type="EMBL" id="QGTW01000016">
    <property type="protein sequence ID" value="PWW20270.1"/>
    <property type="molecule type" value="Genomic_DNA"/>
</dbReference>
<evidence type="ECO:0008006" key="3">
    <source>
        <dbReference type="Google" id="ProtNLM"/>
    </source>
</evidence>
<sequence length="96" mass="11591">MNLDIISERNEKQSIHYYCILSNDHRYDITIAYSGHFFGKAMVTSLQSGRMVLLCSEDIYNDYYWAPKLDIQQEDIPEFQDFFWQVLRSDLYLEQY</sequence>
<reference evidence="1 2" key="1">
    <citation type="submission" date="2018-05" db="EMBL/GenBank/DDBJ databases">
        <title>Freshwater and sediment microbial communities from various areas in North America, analyzing microbe dynamics in response to fracking.</title>
        <authorList>
            <person name="Lamendella R."/>
        </authorList>
    </citation>
    <scope>NUCLEOTIDE SEQUENCE [LARGE SCALE GENOMIC DNA]</scope>
    <source>
        <strain evidence="1 2">15_TX</strain>
    </source>
</reference>
<evidence type="ECO:0000313" key="1">
    <source>
        <dbReference type="EMBL" id="PWW20270.1"/>
    </source>
</evidence>
<evidence type="ECO:0000313" key="2">
    <source>
        <dbReference type="Proteomes" id="UP000247150"/>
    </source>
</evidence>
<protein>
    <recommendedName>
        <fullName evidence="3">DUF3055 family protein</fullName>
    </recommendedName>
</protein>
<dbReference type="OrthoDB" id="2891755at2"/>
<dbReference type="Proteomes" id="UP000247150">
    <property type="component" value="Unassembled WGS sequence"/>
</dbReference>
<comment type="caution">
    <text evidence="1">The sequence shown here is derived from an EMBL/GenBank/DDBJ whole genome shotgun (WGS) entry which is preliminary data.</text>
</comment>
<dbReference type="InterPro" id="IPR021415">
    <property type="entry name" value="SAV0927-like"/>
</dbReference>
<dbReference type="RefSeq" id="WP_110067163.1">
    <property type="nucleotide sequence ID" value="NZ_QGTW01000016.1"/>
</dbReference>
<accession>A0A2V2ZQ46</accession>
<dbReference type="Pfam" id="PF11256">
    <property type="entry name" value="SAV0927-like"/>
    <property type="match status" value="1"/>
</dbReference>
<organism evidence="1 2">
    <name type="scientific">Cytobacillus oceanisediminis</name>
    <dbReference type="NCBI Taxonomy" id="665099"/>
    <lineage>
        <taxon>Bacteria</taxon>
        <taxon>Bacillati</taxon>
        <taxon>Bacillota</taxon>
        <taxon>Bacilli</taxon>
        <taxon>Bacillales</taxon>
        <taxon>Bacillaceae</taxon>
        <taxon>Cytobacillus</taxon>
    </lineage>
</organism>
<gene>
    <name evidence="1" type="ORF">DFO73_11685</name>
</gene>
<proteinExistence type="predicted"/>
<dbReference type="AlphaFoldDB" id="A0A2V2ZQ46"/>